<reference evidence="3 5" key="2">
    <citation type="submission" date="2018-08" db="EMBL/GenBank/DDBJ databases">
        <authorList>
            <person name="Lorentzen P. G. S. M."/>
        </authorList>
    </citation>
    <scope>NUCLEOTIDE SEQUENCE [LARGE SCALE GENOMIC DNA]</scope>
    <source>
        <strain evidence="3 5">CRBO_1381</strain>
    </source>
</reference>
<reference evidence="2 4" key="1">
    <citation type="journal article" date="2016" name="BMC Genomics">
        <title>Consensus pan-genome assembly of the specialised wine bacterium Oenococcus oeni.</title>
        <authorList>
            <person name="Sternes P.R."/>
            <person name="Borneman A.R."/>
        </authorList>
    </citation>
    <scope>NUCLEOTIDE SEQUENCE [LARGE SCALE GENOMIC DNA]</scope>
    <source>
        <strain evidence="2 4">AWRIB661</strain>
    </source>
</reference>
<dbReference type="EMBL" id="WERV01000005">
    <property type="protein sequence ID" value="MDV7715578.1"/>
    <property type="molecule type" value="Genomic_DNA"/>
</dbReference>
<name>A0A3S7H403_OENOE</name>
<dbReference type="Proteomes" id="UP001281024">
    <property type="component" value="Unassembled WGS sequence"/>
</dbReference>
<dbReference type="GeneID" id="75065464"/>
<proteinExistence type="predicted"/>
<organism evidence="2 4">
    <name type="scientific">Oenococcus oeni</name>
    <name type="common">Leuconostoc oenos</name>
    <dbReference type="NCBI Taxonomy" id="1247"/>
    <lineage>
        <taxon>Bacteria</taxon>
        <taxon>Bacillati</taxon>
        <taxon>Bacillota</taxon>
        <taxon>Bacilli</taxon>
        <taxon>Lactobacillales</taxon>
        <taxon>Lactobacillaceae</taxon>
        <taxon>Oenococcus</taxon>
    </lineage>
</organism>
<protein>
    <submittedName>
        <fullName evidence="2">Uncharacterized protein</fullName>
    </submittedName>
</protein>
<dbReference type="EMBL" id="MLOK01000028">
    <property type="protein sequence ID" value="OIM21662.1"/>
    <property type="molecule type" value="Genomic_DNA"/>
</dbReference>
<gene>
    <name evidence="2" type="ORF">ATX59_03055</name>
    <name evidence="1" type="ORF">GA838_07455</name>
    <name evidence="3" type="ORF">OENI_0608</name>
</gene>
<dbReference type="RefSeq" id="WP_002818505.1">
    <property type="nucleotide sequence ID" value="NZ_CP014324.1"/>
</dbReference>
<evidence type="ECO:0000313" key="4">
    <source>
        <dbReference type="Proteomes" id="UP000181728"/>
    </source>
</evidence>
<sequence>MDKDFKEQLEALRNGEIDQFEVTSETFPDFYKAWSDFSFQSSIKGFAQKGGKIIYRRKEKVE</sequence>
<evidence type="ECO:0000313" key="1">
    <source>
        <dbReference type="EMBL" id="MDV7715578.1"/>
    </source>
</evidence>
<dbReference type="OMA" id="IWRDFTS"/>
<reference evidence="1" key="3">
    <citation type="submission" date="2019-10" db="EMBL/GenBank/DDBJ databases">
        <title>Malate fermentation in French cider.</title>
        <authorList>
            <person name="Cousin F.J."/>
            <person name="Medina Fernandez S."/>
            <person name="Misery B."/>
            <person name="Laplace J.-M."/>
            <person name="Cretenet M."/>
        </authorList>
    </citation>
    <scope>NUCLEOTIDE SEQUENCE</scope>
    <source>
        <strain evidence="1">UCMA15129</strain>
    </source>
</reference>
<evidence type="ECO:0000313" key="5">
    <source>
        <dbReference type="Proteomes" id="UP000294726"/>
    </source>
</evidence>
<accession>A0A3S7H403</accession>
<evidence type="ECO:0000313" key="2">
    <source>
        <dbReference type="EMBL" id="OIM21662.1"/>
    </source>
</evidence>
<dbReference type="AlphaFoldDB" id="A0A3S7H403"/>
<dbReference type="Proteomes" id="UP000181728">
    <property type="component" value="Unassembled WGS sequence"/>
</dbReference>
<evidence type="ECO:0000313" key="3">
    <source>
        <dbReference type="EMBL" id="VDB97666.1"/>
    </source>
</evidence>
<dbReference type="Proteomes" id="UP000294726">
    <property type="component" value="Chromosome"/>
</dbReference>
<dbReference type="EMBL" id="LR031358">
    <property type="protein sequence ID" value="VDB97666.1"/>
    <property type="molecule type" value="Genomic_DNA"/>
</dbReference>